<organism evidence="4 5">
    <name type="scientific">Allocatelliglobosispora scoriae</name>
    <dbReference type="NCBI Taxonomy" id="643052"/>
    <lineage>
        <taxon>Bacteria</taxon>
        <taxon>Bacillati</taxon>
        <taxon>Actinomycetota</taxon>
        <taxon>Actinomycetes</taxon>
        <taxon>Micromonosporales</taxon>
        <taxon>Micromonosporaceae</taxon>
        <taxon>Allocatelliglobosispora</taxon>
    </lineage>
</organism>
<dbReference type="Proteomes" id="UP000587527">
    <property type="component" value="Unassembled WGS sequence"/>
</dbReference>
<evidence type="ECO:0000256" key="2">
    <source>
        <dbReference type="SAM" id="Phobius"/>
    </source>
</evidence>
<name>A0A841BLT7_9ACTN</name>
<comment type="caution">
    <text evidence="4">The sequence shown here is derived from an EMBL/GenBank/DDBJ whole genome shotgun (WGS) entry which is preliminary data.</text>
</comment>
<dbReference type="RefSeq" id="WP_184834681.1">
    <property type="nucleotide sequence ID" value="NZ_JACHMN010000002.1"/>
</dbReference>
<gene>
    <name evidence="4" type="ORF">F4553_001994</name>
</gene>
<dbReference type="Pfam" id="PF01841">
    <property type="entry name" value="Transglut_core"/>
    <property type="match status" value="1"/>
</dbReference>
<dbReference type="AlphaFoldDB" id="A0A841BLT7"/>
<evidence type="ECO:0000313" key="5">
    <source>
        <dbReference type="Proteomes" id="UP000587527"/>
    </source>
</evidence>
<keyword evidence="4" id="KW-0378">Hydrolase</keyword>
<keyword evidence="4" id="KW-0645">Protease</keyword>
<feature type="transmembrane region" description="Helical" evidence="2">
    <location>
        <begin position="20"/>
        <end position="43"/>
    </location>
</feature>
<dbReference type="SMART" id="SM00460">
    <property type="entry name" value="TGc"/>
    <property type="match status" value="1"/>
</dbReference>
<feature type="region of interest" description="Disordered" evidence="1">
    <location>
        <begin position="505"/>
        <end position="547"/>
    </location>
</feature>
<dbReference type="EMBL" id="JACHMN010000002">
    <property type="protein sequence ID" value="MBB5868615.1"/>
    <property type="molecule type" value="Genomic_DNA"/>
</dbReference>
<dbReference type="InterPro" id="IPR002931">
    <property type="entry name" value="Transglutaminase-like"/>
</dbReference>
<keyword evidence="2" id="KW-0472">Membrane</keyword>
<accession>A0A841BLT7</accession>
<keyword evidence="2" id="KW-0812">Transmembrane</keyword>
<dbReference type="Gene3D" id="3.10.620.30">
    <property type="match status" value="1"/>
</dbReference>
<protein>
    <submittedName>
        <fullName evidence="4">Transglutaminase-like putative cysteine protease</fullName>
    </submittedName>
</protein>
<dbReference type="PANTHER" id="PTHR42736">
    <property type="entry name" value="PROTEIN-GLUTAMINE GAMMA-GLUTAMYLTRANSFERASE"/>
    <property type="match status" value="1"/>
</dbReference>
<dbReference type="GO" id="GO:0008233">
    <property type="term" value="F:peptidase activity"/>
    <property type="evidence" value="ECO:0007669"/>
    <property type="project" value="UniProtKB-KW"/>
</dbReference>
<feature type="domain" description="Transglutaminase-like" evidence="3">
    <location>
        <begin position="437"/>
        <end position="508"/>
    </location>
</feature>
<evidence type="ECO:0000313" key="4">
    <source>
        <dbReference type="EMBL" id="MBB5868615.1"/>
    </source>
</evidence>
<dbReference type="InterPro" id="IPR021878">
    <property type="entry name" value="TgpA_N"/>
</dbReference>
<evidence type="ECO:0000259" key="3">
    <source>
        <dbReference type="SMART" id="SM00460"/>
    </source>
</evidence>
<feature type="transmembrane region" description="Helical" evidence="2">
    <location>
        <begin position="201"/>
        <end position="222"/>
    </location>
</feature>
<dbReference type="InterPro" id="IPR038765">
    <property type="entry name" value="Papain-like_cys_pep_sf"/>
</dbReference>
<keyword evidence="2" id="KW-1133">Transmembrane helix</keyword>
<dbReference type="Pfam" id="PF11992">
    <property type="entry name" value="TgpA_N"/>
    <property type="match status" value="1"/>
</dbReference>
<feature type="transmembrane region" description="Helical" evidence="2">
    <location>
        <begin position="55"/>
        <end position="76"/>
    </location>
</feature>
<dbReference type="GO" id="GO:0006508">
    <property type="term" value="P:proteolysis"/>
    <property type="evidence" value="ECO:0007669"/>
    <property type="project" value="UniProtKB-KW"/>
</dbReference>
<reference evidence="4 5" key="1">
    <citation type="submission" date="2020-08" db="EMBL/GenBank/DDBJ databases">
        <title>Sequencing the genomes of 1000 actinobacteria strains.</title>
        <authorList>
            <person name="Klenk H.-P."/>
        </authorList>
    </citation>
    <scope>NUCLEOTIDE SEQUENCE [LARGE SCALE GENOMIC DNA]</scope>
    <source>
        <strain evidence="4 5">DSM 45362</strain>
    </source>
</reference>
<feature type="transmembrane region" description="Helical" evidence="2">
    <location>
        <begin position="560"/>
        <end position="581"/>
    </location>
</feature>
<dbReference type="PANTHER" id="PTHR42736:SF1">
    <property type="entry name" value="PROTEIN-GLUTAMINE GAMMA-GLUTAMYLTRANSFERASE"/>
    <property type="match status" value="1"/>
</dbReference>
<evidence type="ECO:0000256" key="1">
    <source>
        <dbReference type="SAM" id="MobiDB-lite"/>
    </source>
</evidence>
<dbReference type="SUPFAM" id="SSF54001">
    <property type="entry name" value="Cysteine proteinases"/>
    <property type="match status" value="1"/>
</dbReference>
<feature type="transmembrane region" description="Helical" evidence="2">
    <location>
        <begin position="163"/>
        <end position="180"/>
    </location>
</feature>
<keyword evidence="5" id="KW-1185">Reference proteome</keyword>
<proteinExistence type="predicted"/>
<sequence length="705" mass="73930">MRQRWTLVTTLLTVAIGGALFFPVFTIAVVVLPIGVVLGAVLITDELVSARRALAAWRPLVAGLLGTGGLLALVSLRHGTERTPSALSAALRDALVDGWRRVLDFTWPVRPDPAAILFLGLVLLLASLVAAELLRHHRPLAAQLPGLAVMLFAQVYVAALGLAAIAAGLAYCLLAGVTVLRAERRSPAGPVAPQRSPARPLLMTMTAVVAATVVAGTAFASADPYSLRDDYQAARHPATAANPLDQLGDRLTSPDQEVFDYRADAATDRWAQVVLDAFDGSRWSTSGELRWLGAPVDGAAAGRRTASVRITGLDGPWLPAPGVVVEVTGVQPMVSASTGTLVAESGVGGATYQVAWRDLLITPTSIADSTGVITGPEALTPPGIPPALQEIAVEAVGPLRGVAAARALQTYLRTHNQLATGKDLPTGHGYAQLEHFLTRSHRGTSEQFATAYAVLARAVGLPTRLVVGFRAPAQAEGDGGYVVRNADALAWPQVRVAGVGWVGFDPTPETGAKPTTKPAEPEVEPSLDAALPPVETPAPVASPEATGSAGDGPRFCFSCLGVALGGVLLGGGLAWPLSTLIRKRLRARRRRSGDSRAMVVGAWHEVRDGFTDHGVGQVRGLTPRDLSRRPDGLLDAEASAELDKLRAALDRACWSVEPVPPGLGDQAWQAAGAVLRRLSRGVRLRRRLRAALSTASLRYRSDGGA</sequence>
<feature type="transmembrane region" description="Helical" evidence="2">
    <location>
        <begin position="114"/>
        <end position="133"/>
    </location>
</feature>
<dbReference type="InterPro" id="IPR052901">
    <property type="entry name" value="Bact_TGase-like"/>
</dbReference>